<gene>
    <name evidence="2" type="ORF">SEMRO_254_G100110.1</name>
</gene>
<protein>
    <submittedName>
        <fullName evidence="2">Uncharacterized protein</fullName>
    </submittedName>
</protein>
<dbReference type="AlphaFoldDB" id="A0A9N8DN73"/>
<feature type="compositionally biased region" description="Basic residues" evidence="1">
    <location>
        <begin position="16"/>
        <end position="25"/>
    </location>
</feature>
<organism evidence="2 3">
    <name type="scientific">Seminavis robusta</name>
    <dbReference type="NCBI Taxonomy" id="568900"/>
    <lineage>
        <taxon>Eukaryota</taxon>
        <taxon>Sar</taxon>
        <taxon>Stramenopiles</taxon>
        <taxon>Ochrophyta</taxon>
        <taxon>Bacillariophyta</taxon>
        <taxon>Bacillariophyceae</taxon>
        <taxon>Bacillariophycidae</taxon>
        <taxon>Naviculales</taxon>
        <taxon>Naviculaceae</taxon>
        <taxon>Seminavis</taxon>
    </lineage>
</organism>
<accession>A0A9N8DN73</accession>
<evidence type="ECO:0000256" key="1">
    <source>
        <dbReference type="SAM" id="MobiDB-lite"/>
    </source>
</evidence>
<sequence>MCLPSREKVAYESAPPKHHPRTARRHYYDDDDEPRVSFQQDSNQVHFVSTSCSHAKTSAERHELWYNRDDIKEFRRQAANLGKRMREDPQSCAKEETRGLELRTSLHRQDRKQMIVKRILKAQEDDSTPEDLARIAQQHSIWSRKLALAQAHKDYYAAYHPNLTSVLPEMPALLDCGRDLSRNKRSLLGTSLEQSGRRVRCRMF</sequence>
<dbReference type="Proteomes" id="UP001153069">
    <property type="component" value="Unassembled WGS sequence"/>
</dbReference>
<feature type="compositionally biased region" description="Basic and acidic residues" evidence="1">
    <location>
        <begin position="1"/>
        <end position="10"/>
    </location>
</feature>
<comment type="caution">
    <text evidence="2">The sequence shown here is derived from an EMBL/GenBank/DDBJ whole genome shotgun (WGS) entry which is preliminary data.</text>
</comment>
<evidence type="ECO:0000313" key="2">
    <source>
        <dbReference type="EMBL" id="CAB9506103.1"/>
    </source>
</evidence>
<keyword evidence="3" id="KW-1185">Reference proteome</keyword>
<name>A0A9N8DN73_9STRA</name>
<reference evidence="2" key="1">
    <citation type="submission" date="2020-06" db="EMBL/GenBank/DDBJ databases">
        <authorList>
            <consortium name="Plant Systems Biology data submission"/>
        </authorList>
    </citation>
    <scope>NUCLEOTIDE SEQUENCE</scope>
    <source>
        <strain evidence="2">D6</strain>
    </source>
</reference>
<proteinExistence type="predicted"/>
<feature type="region of interest" description="Disordered" evidence="1">
    <location>
        <begin position="1"/>
        <end position="34"/>
    </location>
</feature>
<evidence type="ECO:0000313" key="3">
    <source>
        <dbReference type="Proteomes" id="UP001153069"/>
    </source>
</evidence>
<dbReference type="EMBL" id="CAICTM010000253">
    <property type="protein sequence ID" value="CAB9506103.1"/>
    <property type="molecule type" value="Genomic_DNA"/>
</dbReference>